<dbReference type="InterPro" id="IPR013162">
    <property type="entry name" value="CD80_C2-set"/>
</dbReference>
<feature type="domain" description="Ig-like" evidence="16">
    <location>
        <begin position="119"/>
        <end position="267"/>
    </location>
</feature>
<dbReference type="SUPFAM" id="SSF48726">
    <property type="entry name" value="Immunoglobulin"/>
    <property type="match status" value="2"/>
</dbReference>
<evidence type="ECO:0000259" key="16">
    <source>
        <dbReference type="PROSITE" id="PS50835"/>
    </source>
</evidence>
<evidence type="ECO:0000256" key="2">
    <source>
        <dbReference type="ARBA" id="ARBA00004536"/>
    </source>
</evidence>
<dbReference type="PROSITE" id="PS50835">
    <property type="entry name" value="IG_LIKE"/>
    <property type="match status" value="2"/>
</dbReference>
<evidence type="ECO:0000313" key="18">
    <source>
        <dbReference type="Proteomes" id="UP000830375"/>
    </source>
</evidence>
<evidence type="ECO:0000256" key="15">
    <source>
        <dbReference type="SAM" id="Phobius"/>
    </source>
</evidence>
<evidence type="ECO:0000256" key="10">
    <source>
        <dbReference type="ARBA" id="ARBA00022989"/>
    </source>
</evidence>
<dbReference type="PANTHER" id="PTHR23277">
    <property type="entry name" value="NECTIN-RELATED"/>
    <property type="match status" value="1"/>
</dbReference>
<evidence type="ECO:0000313" key="17">
    <source>
        <dbReference type="EMBL" id="KAI2651371.1"/>
    </source>
</evidence>
<feature type="compositionally biased region" description="Low complexity" evidence="14">
    <location>
        <begin position="333"/>
        <end position="345"/>
    </location>
</feature>
<comment type="similarity">
    <text evidence="3">Belongs to the nectin family.</text>
</comment>
<keyword evidence="11 15" id="KW-0472">Membrane</keyword>
<dbReference type="Pfam" id="PF07686">
    <property type="entry name" value="V-set"/>
    <property type="match status" value="1"/>
</dbReference>
<dbReference type="InterPro" id="IPR036179">
    <property type="entry name" value="Ig-like_dom_sf"/>
</dbReference>
<evidence type="ECO:0000256" key="12">
    <source>
        <dbReference type="ARBA" id="ARBA00023157"/>
    </source>
</evidence>
<gene>
    <name evidence="17" type="ORF">H4Q32_019440</name>
</gene>
<dbReference type="EMBL" id="JACTAM010000021">
    <property type="protein sequence ID" value="KAI2651371.1"/>
    <property type="molecule type" value="Genomic_DNA"/>
</dbReference>
<comment type="subcellular location">
    <subcellularLocation>
        <location evidence="2">Cell junction</location>
        <location evidence="2">Adherens junction</location>
    </subcellularLocation>
    <subcellularLocation>
        <location evidence="1">Cell membrane</location>
        <topology evidence="1">Single-pass type I membrane protein</topology>
    </subcellularLocation>
</comment>
<protein>
    <submittedName>
        <fullName evidence="17">Nectin-1</fullName>
    </submittedName>
</protein>
<evidence type="ECO:0000256" key="9">
    <source>
        <dbReference type="ARBA" id="ARBA00022949"/>
    </source>
</evidence>
<evidence type="ECO:0000256" key="11">
    <source>
        <dbReference type="ARBA" id="ARBA00023136"/>
    </source>
</evidence>
<feature type="compositionally biased region" description="Basic residues" evidence="14">
    <location>
        <begin position="487"/>
        <end position="496"/>
    </location>
</feature>
<keyword evidence="9" id="KW-0965">Cell junction</keyword>
<organism evidence="17 18">
    <name type="scientific">Labeo rohita</name>
    <name type="common">Indian major carp</name>
    <name type="synonym">Cyprinus rohita</name>
    <dbReference type="NCBI Taxonomy" id="84645"/>
    <lineage>
        <taxon>Eukaryota</taxon>
        <taxon>Metazoa</taxon>
        <taxon>Chordata</taxon>
        <taxon>Craniata</taxon>
        <taxon>Vertebrata</taxon>
        <taxon>Euteleostomi</taxon>
        <taxon>Actinopterygii</taxon>
        <taxon>Neopterygii</taxon>
        <taxon>Teleostei</taxon>
        <taxon>Ostariophysi</taxon>
        <taxon>Cypriniformes</taxon>
        <taxon>Cyprinidae</taxon>
        <taxon>Labeoninae</taxon>
        <taxon>Labeonini</taxon>
        <taxon>Labeo</taxon>
    </lineage>
</organism>
<keyword evidence="4" id="KW-1003">Cell membrane</keyword>
<keyword evidence="12" id="KW-1015">Disulfide bond</keyword>
<feature type="transmembrane region" description="Helical" evidence="15">
    <location>
        <begin position="283"/>
        <end position="309"/>
    </location>
</feature>
<feature type="transmembrane region" description="Helical" evidence="15">
    <location>
        <begin position="443"/>
        <end position="466"/>
    </location>
</feature>
<evidence type="ECO:0000256" key="7">
    <source>
        <dbReference type="ARBA" id="ARBA00022737"/>
    </source>
</evidence>
<reference evidence="17 18" key="1">
    <citation type="submission" date="2022-01" db="EMBL/GenBank/DDBJ databases">
        <title>A high-quality chromosome-level genome assembly of rohu carp, Labeo rohita.</title>
        <authorList>
            <person name="Arick M.A. II"/>
            <person name="Hsu C.-Y."/>
            <person name="Magbanua Z."/>
            <person name="Pechanova O."/>
            <person name="Grover C."/>
            <person name="Miller E."/>
            <person name="Thrash A."/>
            <person name="Ezzel L."/>
            <person name="Alam S."/>
            <person name="Benzie J."/>
            <person name="Hamilton M."/>
            <person name="Karsi A."/>
            <person name="Lawrence M.L."/>
            <person name="Peterson D.G."/>
        </authorList>
    </citation>
    <scope>NUCLEOTIDE SEQUENCE [LARGE SCALE GENOMIC DNA]</scope>
    <source>
        <strain evidence="18">BAU-BD-2019</strain>
        <tissue evidence="17">Blood</tissue>
    </source>
</reference>
<evidence type="ECO:0000256" key="13">
    <source>
        <dbReference type="ARBA" id="ARBA00023180"/>
    </source>
</evidence>
<dbReference type="Proteomes" id="UP000830375">
    <property type="component" value="Unassembled WGS sequence"/>
</dbReference>
<keyword evidence="18" id="KW-1185">Reference proteome</keyword>
<proteinExistence type="inferred from homology"/>
<keyword evidence="7" id="KW-0677">Repeat</keyword>
<feature type="region of interest" description="Disordered" evidence="14">
    <location>
        <begin position="474"/>
        <end position="508"/>
    </location>
</feature>
<keyword evidence="6" id="KW-0732">Signal</keyword>
<dbReference type="Gene3D" id="2.60.40.10">
    <property type="entry name" value="Immunoglobulins"/>
    <property type="match status" value="3"/>
</dbReference>
<name>A0ABQ8LNA2_LABRO</name>
<keyword evidence="5 15" id="KW-0812">Transmembrane</keyword>
<sequence>MDSSKSGFVGSQVELSCQFVNSNPPVKISQVTWQKLVNGTKQNVAIANPALGVSVLSPFKERVRFKNPAVRQRTPSLEDTTIVFSKLKLSDESTYICEYTTFPAGNRENTVNLTVYARPMIQMSLSTPSIVAGTKDLKMTVATCVSANGKPPSVITWKTDLDGENNTQEIRNPDGTVTVRNEPEVIMEGFDGNWYLNRENVQLTCLADANPPISLFHLNGTMPSTAELRDDVLMFKGPVTYDIAGTYVCEATNSIGTGSASVEVIVTESPNSTHEMSEEPRQIFAIIGGAVSCGTVLLAAITLLVVFFYRRRSMFKGDYSTKKQILGNGYSKPGSVPSHPSVPHSLTFSEDSDEEKKLELYRSSNTLGRSIQEFHNCHDSRMKAYHTGLIEDHERCGHSEQTYIYDYGSEVEVSVDMIPQMDGSVISKEEWYKPQPLSAAERVMGVLGWVIALGIILSIAGTIYLVKKQQRHKHAGSDNDSDSSSPAHKKPSSSKKKAADDFQSPGRFYDELPNTADYVSYRLACNKEDYLEQHSPPIQPPLTFLPQNPYTQHGNQTAIFTYPTPPGPISSYTFPKEQYV</sequence>
<evidence type="ECO:0000256" key="3">
    <source>
        <dbReference type="ARBA" id="ARBA00007810"/>
    </source>
</evidence>
<evidence type="ECO:0000256" key="5">
    <source>
        <dbReference type="ARBA" id="ARBA00022692"/>
    </source>
</evidence>
<keyword evidence="8" id="KW-0130">Cell adhesion</keyword>
<evidence type="ECO:0000256" key="8">
    <source>
        <dbReference type="ARBA" id="ARBA00022889"/>
    </source>
</evidence>
<dbReference type="InterPro" id="IPR007110">
    <property type="entry name" value="Ig-like_dom"/>
</dbReference>
<dbReference type="InterPro" id="IPR003599">
    <property type="entry name" value="Ig_sub"/>
</dbReference>
<keyword evidence="10 15" id="KW-1133">Transmembrane helix</keyword>
<evidence type="ECO:0000256" key="6">
    <source>
        <dbReference type="ARBA" id="ARBA00022729"/>
    </source>
</evidence>
<dbReference type="PANTHER" id="PTHR23277:SF69">
    <property type="entry name" value="NECTIN-1"/>
    <property type="match status" value="1"/>
</dbReference>
<keyword evidence="13" id="KW-0325">Glycoprotein</keyword>
<feature type="domain" description="Ig-like" evidence="16">
    <location>
        <begin position="1"/>
        <end position="114"/>
    </location>
</feature>
<dbReference type="Pfam" id="PF08205">
    <property type="entry name" value="C2-set_2"/>
    <property type="match status" value="1"/>
</dbReference>
<comment type="caution">
    <text evidence="17">The sequence shown here is derived from an EMBL/GenBank/DDBJ whole genome shotgun (WGS) entry which is preliminary data.</text>
</comment>
<dbReference type="InterPro" id="IPR013106">
    <property type="entry name" value="Ig_V-set"/>
</dbReference>
<accession>A0ABQ8LNA2</accession>
<dbReference type="SMART" id="SM00409">
    <property type="entry name" value="IG"/>
    <property type="match status" value="2"/>
</dbReference>
<dbReference type="InterPro" id="IPR051427">
    <property type="entry name" value="Nectin/Nectin-like"/>
</dbReference>
<feature type="region of interest" description="Disordered" evidence="14">
    <location>
        <begin position="330"/>
        <end position="353"/>
    </location>
</feature>
<evidence type="ECO:0000256" key="1">
    <source>
        <dbReference type="ARBA" id="ARBA00004251"/>
    </source>
</evidence>
<dbReference type="InterPro" id="IPR013783">
    <property type="entry name" value="Ig-like_fold"/>
</dbReference>
<evidence type="ECO:0000256" key="4">
    <source>
        <dbReference type="ARBA" id="ARBA00022475"/>
    </source>
</evidence>
<evidence type="ECO:0000256" key="14">
    <source>
        <dbReference type="SAM" id="MobiDB-lite"/>
    </source>
</evidence>